<name>A0ABR7VMX1_VIRHA</name>
<evidence type="ECO:0000313" key="2">
    <source>
        <dbReference type="Proteomes" id="UP000621631"/>
    </source>
</evidence>
<sequence length="80" mass="9514">MNIKKVNLFFNESMTEIQLENHDDLNIVLAVTELKRNEDESSENYEKLEVRYESEIFISIDEAKTLRSALDFILQKMEKE</sequence>
<proteinExistence type="predicted"/>
<comment type="caution">
    <text evidence="1">The sequence shown here is derived from an EMBL/GenBank/DDBJ whole genome shotgun (WGS) entry which is preliminary data.</text>
</comment>
<evidence type="ECO:0000313" key="1">
    <source>
        <dbReference type="EMBL" id="MBD1223254.1"/>
    </source>
</evidence>
<keyword evidence="2" id="KW-1185">Reference proteome</keyword>
<organism evidence="1 2">
    <name type="scientific">Virgibacillus halodenitrificans</name>
    <name type="common">Bacillus halodenitrificans</name>
    <dbReference type="NCBI Taxonomy" id="1482"/>
    <lineage>
        <taxon>Bacteria</taxon>
        <taxon>Bacillati</taxon>
        <taxon>Bacillota</taxon>
        <taxon>Bacilli</taxon>
        <taxon>Bacillales</taxon>
        <taxon>Bacillaceae</taxon>
        <taxon>Virgibacillus</taxon>
    </lineage>
</organism>
<protein>
    <submittedName>
        <fullName evidence="1">Uncharacterized protein</fullName>
    </submittedName>
</protein>
<reference evidence="1 2" key="1">
    <citation type="submission" date="2020-09" db="EMBL/GenBank/DDBJ databases">
        <title>Draft Genome Sequences of Oil-Oxidizing Bacteria Halomonas titanicae, Marinobacter lutaoensis, and Virgibacillus halodenitrificans Isolated from Highly Saline Environments.</title>
        <authorList>
            <person name="Grouzdev D.S."/>
            <person name="Sokolova D.S."/>
            <person name="Semenova E.M."/>
            <person name="Borzenkov I.A."/>
            <person name="Bidzhieva S.K."/>
            <person name="Poltaraus A.B."/>
            <person name="Nazina T.N."/>
        </authorList>
    </citation>
    <scope>NUCLEOTIDE SEQUENCE [LARGE SCALE GENOMIC DNA]</scope>
    <source>
        <strain evidence="1 2">VKM B-3472D</strain>
    </source>
</reference>
<dbReference type="Proteomes" id="UP000621631">
    <property type="component" value="Unassembled WGS sequence"/>
</dbReference>
<gene>
    <name evidence="1" type="ORF">IC602_11670</name>
</gene>
<accession>A0ABR7VMX1</accession>
<dbReference type="EMBL" id="JACWEZ010000006">
    <property type="protein sequence ID" value="MBD1223254.1"/>
    <property type="molecule type" value="Genomic_DNA"/>
</dbReference>